<dbReference type="Proteomes" id="UP001156664">
    <property type="component" value="Unassembled WGS sequence"/>
</dbReference>
<gene>
    <name evidence="1" type="ORF">GCM10007875_10140</name>
</gene>
<accession>A0ABQ5YR65</accession>
<evidence type="ECO:0000313" key="2">
    <source>
        <dbReference type="Proteomes" id="UP001156664"/>
    </source>
</evidence>
<dbReference type="EMBL" id="BSOJ01000009">
    <property type="protein sequence ID" value="GLR25926.1"/>
    <property type="molecule type" value="Genomic_DNA"/>
</dbReference>
<comment type="caution">
    <text evidence="1">The sequence shown here is derived from an EMBL/GenBank/DDBJ whole genome shotgun (WGS) entry which is preliminary data.</text>
</comment>
<organism evidence="1 2">
    <name type="scientific">Limnobacter litoralis</name>
    <dbReference type="NCBI Taxonomy" id="481366"/>
    <lineage>
        <taxon>Bacteria</taxon>
        <taxon>Pseudomonadati</taxon>
        <taxon>Pseudomonadota</taxon>
        <taxon>Betaproteobacteria</taxon>
        <taxon>Burkholderiales</taxon>
        <taxon>Burkholderiaceae</taxon>
        <taxon>Limnobacter</taxon>
    </lineage>
</organism>
<keyword evidence="2" id="KW-1185">Reference proteome</keyword>
<evidence type="ECO:0000313" key="1">
    <source>
        <dbReference type="EMBL" id="GLR25926.1"/>
    </source>
</evidence>
<reference evidence="2" key="1">
    <citation type="journal article" date="2019" name="Int. J. Syst. Evol. Microbiol.">
        <title>The Global Catalogue of Microorganisms (GCM) 10K type strain sequencing project: providing services to taxonomists for standard genome sequencing and annotation.</title>
        <authorList>
            <consortium name="The Broad Institute Genomics Platform"/>
            <consortium name="The Broad Institute Genome Sequencing Center for Infectious Disease"/>
            <person name="Wu L."/>
            <person name="Ma J."/>
        </authorList>
    </citation>
    <scope>NUCLEOTIDE SEQUENCE [LARGE SCALE GENOMIC DNA]</scope>
    <source>
        <strain evidence="2">NBRC 105857</strain>
    </source>
</reference>
<sequence>MISTLAHVTGGAVLASLIAHRLLTQSKGSPLIGNRQKPTTLLAMHENRRLRVSRELI</sequence>
<name>A0ABQ5YR65_9BURK</name>
<protein>
    <submittedName>
        <fullName evidence="1">Uncharacterized protein</fullName>
    </submittedName>
</protein>
<proteinExistence type="predicted"/>